<comment type="caution">
    <text evidence="1">The sequence shown here is derived from an EMBL/GenBank/DDBJ whole genome shotgun (WGS) entry which is preliminary data.</text>
</comment>
<evidence type="ECO:0000313" key="1">
    <source>
        <dbReference type="EMBL" id="GAA6195340.1"/>
    </source>
</evidence>
<reference evidence="1 2" key="1">
    <citation type="submission" date="2024-04" db="EMBL/GenBank/DDBJ databases">
        <title>Draft genome sequence of Pseudophaeobacter arcticus NBRC 116598.</title>
        <authorList>
            <person name="Miyakawa T."/>
            <person name="Kusuya Y."/>
            <person name="Miura T."/>
        </authorList>
    </citation>
    <scope>NUCLEOTIDE SEQUENCE [LARGE SCALE GENOMIC DNA]</scope>
    <source>
        <strain evidence="1 2">SU-CL00105</strain>
    </source>
</reference>
<accession>A0ABQ0AHK6</accession>
<gene>
    <name evidence="1" type="ORF">NBRC116598_07840</name>
</gene>
<protein>
    <recommendedName>
        <fullName evidence="3">DUF1800 domain-containing protein</fullName>
    </recommendedName>
</protein>
<dbReference type="Pfam" id="PF08811">
    <property type="entry name" value="DUF1800"/>
    <property type="match status" value="1"/>
</dbReference>
<proteinExistence type="predicted"/>
<evidence type="ECO:0000313" key="2">
    <source>
        <dbReference type="Proteomes" id="UP001441944"/>
    </source>
</evidence>
<keyword evidence="2" id="KW-1185">Reference proteome</keyword>
<name>A0ABQ0AHK6_9RHOB</name>
<dbReference type="Proteomes" id="UP001441944">
    <property type="component" value="Unassembled WGS sequence"/>
</dbReference>
<evidence type="ECO:0008006" key="3">
    <source>
        <dbReference type="Google" id="ProtNLM"/>
    </source>
</evidence>
<dbReference type="RefSeq" id="WP_353397230.1">
    <property type="nucleotide sequence ID" value="NZ_BAABWU010000002.1"/>
</dbReference>
<dbReference type="EMBL" id="BAABWU010000002">
    <property type="protein sequence ID" value="GAA6195340.1"/>
    <property type="molecule type" value="Genomic_DNA"/>
</dbReference>
<dbReference type="InterPro" id="IPR014917">
    <property type="entry name" value="DUF1800"/>
</dbReference>
<sequence>MAFDPQLAEIRFGSGLSPTLAPVPSVGTMLARLQGPDRAADHFPIAKTDETLALVRVFAKLRKLDRSKRGTPEAKLAAKTFKRFRREYLQQRDLWFRQLVLRHVTTQDSLRERLTLFWADHFTAKGKNRAMRPLAYGYVESAIRPNITGRFEDLLIAALTNPLMLHYLDQFRSRGGNSALSRRQGGRGGLNENLAREVLELHTLGVGGPYGQKDVRQLAELFTGLSYRIEKGFVFDERMAEPGAETILGQVYGGGEPKLEAVLQVLRDLARHPATADHIALKLAVHFTQDQPDPDLVAALSASYRDSDGDLLQVYAALLNHGSSWMPELRNVKPPFDFLASACRGLGVAPAHLAGWEPKQIRRSFIAPLKLMGQDWQSPVGPDGWEEADTAWITPQGLSARLRWAMAAPQRLVKDLPEPLGFAQHCLGARANARVQFAASAAETRSEAIGLVLCSPAFQRR</sequence>
<organism evidence="1 2">
    <name type="scientific">Pseudophaeobacter arcticus</name>
    <dbReference type="NCBI Taxonomy" id="385492"/>
    <lineage>
        <taxon>Bacteria</taxon>
        <taxon>Pseudomonadati</taxon>
        <taxon>Pseudomonadota</taxon>
        <taxon>Alphaproteobacteria</taxon>
        <taxon>Rhodobacterales</taxon>
        <taxon>Paracoccaceae</taxon>
        <taxon>Pseudophaeobacter</taxon>
    </lineage>
</organism>